<evidence type="ECO:0000313" key="1">
    <source>
        <dbReference type="EMBL" id="TLH59457.1"/>
    </source>
</evidence>
<dbReference type="Proteomes" id="UP000309984">
    <property type="component" value="Unassembled WGS sequence"/>
</dbReference>
<sequence length="69" mass="8193">MTHAHVPTPAEMMRDWLRHSAHQFADAVTAAGTWIQSRAHWPEHRADYYPPRREESFEEAAMAREMYRL</sequence>
<organism evidence="1 2">
    <name type="scientific">Mycolicibacterium phocaicum</name>
    <dbReference type="NCBI Taxonomy" id="319706"/>
    <lineage>
        <taxon>Bacteria</taxon>
        <taxon>Bacillati</taxon>
        <taxon>Actinomycetota</taxon>
        <taxon>Actinomycetes</taxon>
        <taxon>Mycobacteriales</taxon>
        <taxon>Mycobacteriaceae</taxon>
        <taxon>Mycolicibacterium</taxon>
    </lineage>
</organism>
<dbReference type="EMBL" id="POTM01000065">
    <property type="protein sequence ID" value="TLH59457.1"/>
    <property type="molecule type" value="Genomic_DNA"/>
</dbReference>
<dbReference type="AlphaFoldDB" id="A0A7I7ZSW1"/>
<protein>
    <submittedName>
        <fullName evidence="1">Uncharacterized protein</fullName>
    </submittedName>
</protein>
<accession>A0A7I7ZSW1</accession>
<proteinExistence type="predicted"/>
<comment type="caution">
    <text evidence="1">The sequence shown here is derived from an EMBL/GenBank/DDBJ whole genome shotgun (WGS) entry which is preliminary data.</text>
</comment>
<gene>
    <name evidence="1" type="ORF">C1S79_27185</name>
</gene>
<reference evidence="1 2" key="1">
    <citation type="submission" date="2018-01" db="EMBL/GenBank/DDBJ databases">
        <title>Comparative genomics of Mycobacterium mucogenicum and Mycobacterium neoaurum clade members emphasizing tRNA and non-coding RNA.</title>
        <authorList>
            <person name="Behra P.R.K."/>
            <person name="Pettersson B.M.F."/>
            <person name="Das S."/>
            <person name="Dasgupta S."/>
            <person name="Kirsebom L.A."/>
        </authorList>
    </citation>
    <scope>NUCLEOTIDE SEQUENCE [LARGE SCALE GENOMIC DNA]</scope>
    <source>
        <strain evidence="1 2">DSM 45104</strain>
    </source>
</reference>
<dbReference type="RefSeq" id="WP_138251228.1">
    <property type="nucleotide sequence ID" value="NZ_AP022616.1"/>
</dbReference>
<keyword evidence="2" id="KW-1185">Reference proteome</keyword>
<name>A0A7I7ZSW1_9MYCO</name>
<evidence type="ECO:0000313" key="2">
    <source>
        <dbReference type="Proteomes" id="UP000309984"/>
    </source>
</evidence>